<dbReference type="PANTHER" id="PTHR32086:SF0">
    <property type="entry name" value="FANCONI ANEMIA GROUP D2 PROTEIN"/>
    <property type="match status" value="1"/>
</dbReference>
<dbReference type="GO" id="GO:0031573">
    <property type="term" value="P:mitotic intra-S DNA damage checkpoint signaling"/>
    <property type="evidence" value="ECO:0007669"/>
    <property type="project" value="TreeGrafter"/>
</dbReference>
<proteinExistence type="inferred from homology"/>
<accession>A0A0M0JIN3</accession>
<dbReference type="GO" id="GO:0005634">
    <property type="term" value="C:nucleus"/>
    <property type="evidence" value="ECO:0007669"/>
    <property type="project" value="UniProtKB-SubCell"/>
</dbReference>
<feature type="region of interest" description="Disordered" evidence="6">
    <location>
        <begin position="885"/>
        <end position="910"/>
    </location>
</feature>
<name>A0A0M0JIN3_9EUKA</name>
<comment type="similarity">
    <text evidence="5">Belongs to the Fanconi anemia protein FANCD2 family.</text>
</comment>
<evidence type="ECO:0000256" key="5">
    <source>
        <dbReference type="ARBA" id="ARBA00093456"/>
    </source>
</evidence>
<keyword evidence="8" id="KW-1185">Reference proteome</keyword>
<evidence type="ECO:0000313" key="7">
    <source>
        <dbReference type="EMBL" id="KOO26192.1"/>
    </source>
</evidence>
<dbReference type="GO" id="GO:0007129">
    <property type="term" value="P:homologous chromosome pairing at meiosis"/>
    <property type="evidence" value="ECO:0007669"/>
    <property type="project" value="TreeGrafter"/>
</dbReference>
<comment type="caution">
    <text evidence="7">The sequence shown here is derived from an EMBL/GenBank/DDBJ whole genome shotgun (WGS) entry which is preliminary data.</text>
</comment>
<reference evidence="8" key="1">
    <citation type="journal article" date="2015" name="PLoS Genet.">
        <title>Genome Sequence and Transcriptome Analyses of Chrysochromulina tobin: Metabolic Tools for Enhanced Algal Fitness in the Prominent Order Prymnesiales (Haptophyceae).</title>
        <authorList>
            <person name="Hovde B.T."/>
            <person name="Deodato C.R."/>
            <person name="Hunsperger H.M."/>
            <person name="Ryken S.A."/>
            <person name="Yost W."/>
            <person name="Jha R.K."/>
            <person name="Patterson J."/>
            <person name="Monnat R.J. Jr."/>
            <person name="Barlow S.B."/>
            <person name="Starkenburg S.R."/>
            <person name="Cattolico R.A."/>
        </authorList>
    </citation>
    <scope>NUCLEOTIDE SEQUENCE</scope>
    <source>
        <strain evidence="8">CCMP291</strain>
    </source>
</reference>
<dbReference type="GO" id="GO:0036297">
    <property type="term" value="P:interstrand cross-link repair"/>
    <property type="evidence" value="ECO:0007669"/>
    <property type="project" value="TreeGrafter"/>
</dbReference>
<keyword evidence="3" id="KW-0832">Ubl conjugation</keyword>
<dbReference type="EMBL" id="JWZX01002882">
    <property type="protein sequence ID" value="KOO26192.1"/>
    <property type="molecule type" value="Genomic_DNA"/>
</dbReference>
<dbReference type="Pfam" id="PF14631">
    <property type="entry name" value="FancD2"/>
    <property type="match status" value="3"/>
</dbReference>
<comment type="subcellular location">
    <subcellularLocation>
        <location evidence="1">Nucleus</location>
    </subcellularLocation>
</comment>
<evidence type="ECO:0000256" key="4">
    <source>
        <dbReference type="ARBA" id="ARBA00023242"/>
    </source>
</evidence>
<evidence type="ECO:0000256" key="6">
    <source>
        <dbReference type="SAM" id="MobiDB-lite"/>
    </source>
</evidence>
<evidence type="ECO:0000313" key="8">
    <source>
        <dbReference type="Proteomes" id="UP000037460"/>
    </source>
</evidence>
<dbReference type="GO" id="GO:0000793">
    <property type="term" value="C:condensed chromosome"/>
    <property type="evidence" value="ECO:0007669"/>
    <property type="project" value="TreeGrafter"/>
</dbReference>
<dbReference type="GO" id="GO:1990918">
    <property type="term" value="P:double-strand break repair involved in meiotic recombination"/>
    <property type="evidence" value="ECO:0007669"/>
    <property type="project" value="TreeGrafter"/>
</dbReference>
<evidence type="ECO:0000256" key="2">
    <source>
        <dbReference type="ARBA" id="ARBA00022499"/>
    </source>
</evidence>
<keyword evidence="2" id="KW-1017">Isopeptide bond</keyword>
<gene>
    <name evidence="7" type="ORF">Ctob_010475</name>
</gene>
<dbReference type="GO" id="GO:0070182">
    <property type="term" value="F:DNA polymerase binding"/>
    <property type="evidence" value="ECO:0007669"/>
    <property type="project" value="TreeGrafter"/>
</dbReference>
<sequence length="1298" mass="138896">MHTDENAALQLPRRVGKASAPATTAAAALHPILASAGLTAAADGFALGDTFSFKMTIERAMRRPGAQDELLESLRETWADPSALRLALQPTRAATTGGSLGDAVKDSVVRLLLQCSSVQTALAQQLLQSLQEHQDELDGGAAPAHAGMPLAKLVLSQFRWLETVVDGAALLETLEEILEVAEPPLKRELVLVLPDLVVDGQHTAAVELLARLLREDSQFTAPILESLASLHLDPALEGEVCELVTAAVASSRTTDLPAIIRFLMHHLSAENAASITSALRTGLSAEFLTDPAADGVLPFARANEAATERNAMSAAGAGEALVLDAFLSALRMRSELGGLFLSQLETLKKAAEHTPLDWWLLVALTAAGDAKSKARAAKWLVDRGTKALLRPELLRAAILTHGVALRPHYAVQLQLAAALVRHASSAHANDLGGDVYALLFAEFAEPYERQELICQLLTHAGSGAVREVDAALRVLVALATDDPASVAHFSSFLTGVLDYLDGLSVSQARLAFELFARIAYDAHAGASRLADELQITIRKQLTSTAPRYKSLGVLGGCCLLGRLGARTAPTITASLMESDVGAGAAAPRMAPTAKAEAEALLTLMLKYASGPDGSFGFLLHELSLLKEIGDADAPASQRHALSTLSATFQLLRVCEAAVSEDSSNLDAVDAVLGCPLYLFDVSTLVCFEDLPTASRSIACLALFHTVDWLRELVNAFCTQKEHSIRKKVLARLKQLLWMERSLERCLCLTPTFKLPAAIVGPPADKRDKKVAGGTAKVAAAKQAAAAGKAARLLPALLTLRRHTIMLSETIPQVLDAPGWVVDHQAAFGGEEDKQETTRFVEPALLLVMQAMRRLLESSGQLADEASQAAINRVLGHFDDDPAAHAALHQHRSLSQSDSPEDAAVDAADAHDGAADAQAAAAASRSPARACCVTFDFFANLFSNLPSITLQSEVVALCKATLERLVKHSRRIGAKELDERRERLADLASACLQRNMPDDRELSSWSAKAPPPVLVKTLFEVQASYCRSPFQLLHKWTEDILPALSEPAVGEEEGEMCSEECPLFTRKSAPLFIGALLGMLLEEAKRLPWPKVGPRKGKGVAKKAAAVEDADEDELAAAGELDQAGASSLIERLHELFSAFCQLVHTTKIVDTSTRRKDGTSAPAAKTLNKKVITAASKFLALVNKHAVPLMSAHFTSLHHEVCAALKALQPATRLLQVHCTMVKERQQLAALQPATLLKRELEALVFQVKVLLKENNVGEGFWMGNLKHNCIYTYNDEPSKTAQASVCVARIDTGAAAA</sequence>
<protein>
    <submittedName>
        <fullName evidence="7">Fanconi anemia group d2 protein</fullName>
    </submittedName>
</protein>
<evidence type="ECO:0000256" key="1">
    <source>
        <dbReference type="ARBA" id="ARBA00004123"/>
    </source>
</evidence>
<dbReference type="InterPro" id="IPR029448">
    <property type="entry name" value="FANCD2"/>
</dbReference>
<evidence type="ECO:0000256" key="3">
    <source>
        <dbReference type="ARBA" id="ARBA00022843"/>
    </source>
</evidence>
<keyword evidence="4" id="KW-0539">Nucleus</keyword>
<organism evidence="7 8">
    <name type="scientific">Chrysochromulina tobinii</name>
    <dbReference type="NCBI Taxonomy" id="1460289"/>
    <lineage>
        <taxon>Eukaryota</taxon>
        <taxon>Haptista</taxon>
        <taxon>Haptophyta</taxon>
        <taxon>Prymnesiophyceae</taxon>
        <taxon>Prymnesiales</taxon>
        <taxon>Chrysochromulinaceae</taxon>
        <taxon>Chrysochromulina</taxon>
    </lineage>
</organism>
<dbReference type="Proteomes" id="UP000037460">
    <property type="component" value="Unassembled WGS sequence"/>
</dbReference>
<dbReference type="PANTHER" id="PTHR32086">
    <property type="entry name" value="FANCONI ANEMIA GROUP D2 PROTEIN"/>
    <property type="match status" value="1"/>
</dbReference>
<dbReference type="OrthoDB" id="27031at2759"/>